<name>A0A6J7WN11_9CAUD</name>
<organism evidence="2">
    <name type="scientific">uncultured Caudovirales phage</name>
    <dbReference type="NCBI Taxonomy" id="2100421"/>
    <lineage>
        <taxon>Viruses</taxon>
        <taxon>Duplodnaviria</taxon>
        <taxon>Heunggongvirae</taxon>
        <taxon>Uroviricota</taxon>
        <taxon>Caudoviricetes</taxon>
        <taxon>Peduoviridae</taxon>
        <taxon>Maltschvirus</taxon>
        <taxon>Maltschvirus maltsch</taxon>
    </lineage>
</organism>
<evidence type="ECO:0000313" key="1">
    <source>
        <dbReference type="EMBL" id="CAB4128758.1"/>
    </source>
</evidence>
<dbReference type="EMBL" id="LR796231">
    <property type="protein sequence ID" value="CAB4128758.1"/>
    <property type="molecule type" value="Genomic_DNA"/>
</dbReference>
<accession>A0A6J7WN11</accession>
<proteinExistence type="predicted"/>
<gene>
    <name evidence="1" type="ORF">UFOVP113_85</name>
    <name evidence="2" type="ORF">UFOVP225_72</name>
</gene>
<protein>
    <submittedName>
        <fullName evidence="2">Uncharacterized protein</fullName>
    </submittedName>
</protein>
<dbReference type="EMBL" id="LR798275">
    <property type="protein sequence ID" value="CAB5219449.1"/>
    <property type="molecule type" value="Genomic_DNA"/>
</dbReference>
<evidence type="ECO:0000313" key="2">
    <source>
        <dbReference type="EMBL" id="CAB5219449.1"/>
    </source>
</evidence>
<sequence length="101" mass="11529">MSKDMTQHQSAWVAEDGSWGGEQPIILFSTDSLTDQQWNTLDNLNDNNKFAYVKAIMSGEPLHEWEECEHPNLKHAESDSTIAFCPDCALEFRCMCEECVQ</sequence>
<reference evidence="2" key="1">
    <citation type="submission" date="2020-05" db="EMBL/GenBank/DDBJ databases">
        <authorList>
            <person name="Chiriac C."/>
            <person name="Salcher M."/>
            <person name="Ghai R."/>
            <person name="Kavagutti S V."/>
        </authorList>
    </citation>
    <scope>NUCLEOTIDE SEQUENCE</scope>
</reference>